<dbReference type="InterPro" id="IPR003593">
    <property type="entry name" value="AAA+_ATPase"/>
</dbReference>
<protein>
    <submittedName>
        <fullName evidence="4">Amino acid/amide ABC transporter ATP-binding protein 1 (HAAT family)</fullName>
    </submittedName>
</protein>
<keyword evidence="2" id="KW-0547">Nucleotide-binding</keyword>
<dbReference type="CDD" id="cd03219">
    <property type="entry name" value="ABC_Mj1267_LivG_branched"/>
    <property type="match status" value="1"/>
</dbReference>
<dbReference type="GO" id="GO:0005524">
    <property type="term" value="F:ATP binding"/>
    <property type="evidence" value="ECO:0007669"/>
    <property type="project" value="UniProtKB-KW"/>
</dbReference>
<evidence type="ECO:0000256" key="2">
    <source>
        <dbReference type="ARBA" id="ARBA00022741"/>
    </source>
</evidence>
<dbReference type="PANTHER" id="PTHR45772:SF4">
    <property type="entry name" value="ABC TRANSPORTER ATP-BINDING PROTEIN"/>
    <property type="match status" value="1"/>
</dbReference>
<dbReference type="InterPro" id="IPR032823">
    <property type="entry name" value="BCA_ABC_TP_C"/>
</dbReference>
<dbReference type="GO" id="GO:0005886">
    <property type="term" value="C:plasma membrane"/>
    <property type="evidence" value="ECO:0007669"/>
    <property type="project" value="TreeGrafter"/>
</dbReference>
<dbReference type="EMBL" id="VNIQ01000003">
    <property type="protein sequence ID" value="TYQ05003.1"/>
    <property type="molecule type" value="Genomic_DNA"/>
</dbReference>
<keyword evidence="3 4" id="KW-0067">ATP-binding</keyword>
<reference evidence="4" key="1">
    <citation type="submission" date="2019-07" db="EMBL/GenBank/DDBJ databases">
        <title>Genomic Encyclopedia of Type Strains, Phase IV (KMG-IV): sequencing the most valuable type-strain genomes for metagenomic binning, comparative biology and taxonomic classification.</title>
        <authorList>
            <person name="Goeker M."/>
        </authorList>
    </citation>
    <scope>NUCLEOTIDE SEQUENCE</scope>
    <source>
        <strain evidence="4">DSM 44596</strain>
    </source>
</reference>
<dbReference type="SMART" id="SM00382">
    <property type="entry name" value="AAA"/>
    <property type="match status" value="1"/>
</dbReference>
<sequence length="257" mass="27602">MNAPALAITDLSLSFGGIQALDKLSFDVAPQSICGLIGPNGAGKTSAFNIMSRIYQPSSGSIELFGELDLLAVPVHRIPELGVARTFQEIALFPSLSVLDNVTVGVRLEQKASWMRTAVGIGARAREMQSQEKAFAILEDLGLSHLAGSMAADLPIGTLKRVELARALASDPRILLLDEPANGLIHSEVHELAAELSQIKERLDLTVLLVEHHMGMVTSVCDHVVVLDRGRKIADGLPKDVTSDPRVIEAYLGKWGQ</sequence>
<dbReference type="SUPFAM" id="SSF52540">
    <property type="entry name" value="P-loop containing nucleoside triphosphate hydrolases"/>
    <property type="match status" value="1"/>
</dbReference>
<name>A0A652YRR0_NOCGL</name>
<evidence type="ECO:0000256" key="1">
    <source>
        <dbReference type="ARBA" id="ARBA00022448"/>
    </source>
</evidence>
<organism evidence="4">
    <name type="scientific">Nocardia globerula</name>
    <dbReference type="NCBI Taxonomy" id="1818"/>
    <lineage>
        <taxon>Bacteria</taxon>
        <taxon>Bacillati</taxon>
        <taxon>Actinomycetota</taxon>
        <taxon>Actinomycetes</taxon>
        <taxon>Mycobacteriales</taxon>
        <taxon>Nocardiaceae</taxon>
        <taxon>Nocardia</taxon>
    </lineage>
</organism>
<dbReference type="Pfam" id="PF12399">
    <property type="entry name" value="BCA_ABC_TP_C"/>
    <property type="match status" value="1"/>
</dbReference>
<dbReference type="PROSITE" id="PS50893">
    <property type="entry name" value="ABC_TRANSPORTER_2"/>
    <property type="match status" value="1"/>
</dbReference>
<dbReference type="Gene3D" id="3.40.50.300">
    <property type="entry name" value="P-loop containing nucleotide triphosphate hydrolases"/>
    <property type="match status" value="1"/>
</dbReference>
<evidence type="ECO:0000313" key="4">
    <source>
        <dbReference type="EMBL" id="TYQ05003.1"/>
    </source>
</evidence>
<accession>A0A652YRR0</accession>
<gene>
    <name evidence="4" type="ORF">FNL38_103354</name>
</gene>
<comment type="caution">
    <text evidence="4">The sequence shown here is derived from an EMBL/GenBank/DDBJ whole genome shotgun (WGS) entry which is preliminary data.</text>
</comment>
<evidence type="ECO:0000256" key="3">
    <source>
        <dbReference type="ARBA" id="ARBA00022840"/>
    </source>
</evidence>
<dbReference type="InterPro" id="IPR027417">
    <property type="entry name" value="P-loop_NTPase"/>
</dbReference>
<proteinExistence type="predicted"/>
<dbReference type="FunFam" id="3.40.50.300:FF:000421">
    <property type="entry name" value="Branched-chain amino acid ABC transporter ATP-binding protein"/>
    <property type="match status" value="1"/>
</dbReference>
<dbReference type="GO" id="GO:0016887">
    <property type="term" value="F:ATP hydrolysis activity"/>
    <property type="evidence" value="ECO:0007669"/>
    <property type="project" value="InterPro"/>
</dbReference>
<dbReference type="InterPro" id="IPR003439">
    <property type="entry name" value="ABC_transporter-like_ATP-bd"/>
</dbReference>
<dbReference type="InterPro" id="IPR051120">
    <property type="entry name" value="ABC_AA/LPS_Transport"/>
</dbReference>
<dbReference type="Pfam" id="PF00005">
    <property type="entry name" value="ABC_tran"/>
    <property type="match status" value="1"/>
</dbReference>
<keyword evidence="1" id="KW-0813">Transport</keyword>
<dbReference type="AlphaFoldDB" id="A0A652YRR0"/>
<dbReference type="PANTHER" id="PTHR45772">
    <property type="entry name" value="CONSERVED COMPONENT OF ABC TRANSPORTER FOR NATURAL AMINO ACIDS-RELATED"/>
    <property type="match status" value="1"/>
</dbReference>